<dbReference type="InterPro" id="IPR050602">
    <property type="entry name" value="Malonyl-ACP_OMT"/>
</dbReference>
<dbReference type="PANTHER" id="PTHR13090">
    <property type="entry name" value="ARGININE-HYDROXYLASE NDUFAF5, MITOCHONDRIAL"/>
    <property type="match status" value="1"/>
</dbReference>
<reference evidence="4" key="1">
    <citation type="submission" date="2018-05" db="EMBL/GenBank/DDBJ databases">
        <authorList>
            <person name="Lanie J.A."/>
            <person name="Ng W.-L."/>
            <person name="Kazmierczak K.M."/>
            <person name="Andrzejewski T.M."/>
            <person name="Davidsen T.M."/>
            <person name="Wayne K.J."/>
            <person name="Tettelin H."/>
            <person name="Glass J.I."/>
            <person name="Rusch D."/>
            <person name="Podicherti R."/>
            <person name="Tsui H.-C.T."/>
            <person name="Winkler M.E."/>
        </authorList>
    </citation>
    <scope>NUCLEOTIDE SEQUENCE</scope>
</reference>
<feature type="domain" description="Methyltransferase type 11" evidence="3">
    <location>
        <begin position="1"/>
        <end position="68"/>
    </location>
</feature>
<keyword evidence="1" id="KW-0489">Methyltransferase</keyword>
<dbReference type="PANTHER" id="PTHR13090:SF1">
    <property type="entry name" value="ARGININE-HYDROXYLASE NDUFAF5, MITOCHONDRIAL"/>
    <property type="match status" value="1"/>
</dbReference>
<organism evidence="4">
    <name type="scientific">marine metagenome</name>
    <dbReference type="NCBI Taxonomy" id="408172"/>
    <lineage>
        <taxon>unclassified sequences</taxon>
        <taxon>metagenomes</taxon>
        <taxon>ecological metagenomes</taxon>
    </lineage>
</organism>
<evidence type="ECO:0000256" key="1">
    <source>
        <dbReference type="ARBA" id="ARBA00022603"/>
    </source>
</evidence>
<dbReference type="Pfam" id="PF08241">
    <property type="entry name" value="Methyltransf_11"/>
    <property type="match status" value="1"/>
</dbReference>
<evidence type="ECO:0000259" key="3">
    <source>
        <dbReference type="Pfam" id="PF08241"/>
    </source>
</evidence>
<name>A0A382CCP8_9ZZZZ</name>
<dbReference type="GO" id="GO:0008757">
    <property type="term" value="F:S-adenosylmethionine-dependent methyltransferase activity"/>
    <property type="evidence" value="ECO:0007669"/>
    <property type="project" value="InterPro"/>
</dbReference>
<keyword evidence="2" id="KW-0808">Transferase</keyword>
<dbReference type="InterPro" id="IPR013216">
    <property type="entry name" value="Methyltransf_11"/>
</dbReference>
<protein>
    <recommendedName>
        <fullName evidence="3">Methyltransferase type 11 domain-containing protein</fullName>
    </recommendedName>
</protein>
<evidence type="ECO:0000313" key="4">
    <source>
        <dbReference type="EMBL" id="SVB23612.1"/>
    </source>
</evidence>
<dbReference type="Gene3D" id="3.40.50.150">
    <property type="entry name" value="Vaccinia Virus protein VP39"/>
    <property type="match status" value="1"/>
</dbReference>
<dbReference type="SUPFAM" id="SSF53335">
    <property type="entry name" value="S-adenosyl-L-methionine-dependent methyltransferases"/>
    <property type="match status" value="1"/>
</dbReference>
<dbReference type="EMBL" id="UINC01033790">
    <property type="protein sequence ID" value="SVB23612.1"/>
    <property type="molecule type" value="Genomic_DNA"/>
</dbReference>
<feature type="non-terminal residue" evidence="4">
    <location>
        <position position="1"/>
    </location>
</feature>
<dbReference type="GO" id="GO:0032259">
    <property type="term" value="P:methylation"/>
    <property type="evidence" value="ECO:0007669"/>
    <property type="project" value="UniProtKB-KW"/>
</dbReference>
<gene>
    <name evidence="4" type="ORF">METZ01_LOCUS176466</name>
</gene>
<sequence>GIDAVLAMLQQAGSACQLAVCADSCQLPFPDNSIDLAFSNLAVQWFDNPRRAFEEIARVLRRSGLFMFTTLGPASFNELRSAWAAVDTYAHVHDFEDMHNIGDALIAAGLRDPVMDMETVSVTYADPTQLADDLRLVGSTNSSSDRNPGLTGPFRWRRMLAAYDTYRDSAARYPVTMEVIYGHAWAGEPDPGVSISGGEARFPLSRLKHRSR</sequence>
<dbReference type="CDD" id="cd02440">
    <property type="entry name" value="AdoMet_MTases"/>
    <property type="match status" value="1"/>
</dbReference>
<dbReference type="InterPro" id="IPR029063">
    <property type="entry name" value="SAM-dependent_MTases_sf"/>
</dbReference>
<dbReference type="AlphaFoldDB" id="A0A382CCP8"/>
<accession>A0A382CCP8</accession>
<evidence type="ECO:0000256" key="2">
    <source>
        <dbReference type="ARBA" id="ARBA00022679"/>
    </source>
</evidence>
<proteinExistence type="predicted"/>